<keyword evidence="7" id="KW-0411">Iron-sulfur</keyword>
<dbReference type="InterPro" id="IPR026902">
    <property type="entry name" value="RnfC_N"/>
</dbReference>
<dbReference type="EMBL" id="QLYR01000001">
    <property type="protein sequence ID" value="RAQ30398.1"/>
    <property type="molecule type" value="Genomic_DNA"/>
</dbReference>
<evidence type="ECO:0000256" key="4">
    <source>
        <dbReference type="ARBA" id="ARBA00022737"/>
    </source>
</evidence>
<keyword evidence="6" id="KW-0408">Iron</keyword>
<organism evidence="9 10">
    <name type="scientific">Hydrogeniiclostridium mannosilyticum</name>
    <dbReference type="NCBI Taxonomy" id="2764322"/>
    <lineage>
        <taxon>Bacteria</taxon>
        <taxon>Bacillati</taxon>
        <taxon>Bacillota</taxon>
        <taxon>Clostridia</taxon>
        <taxon>Eubacteriales</taxon>
        <taxon>Acutalibacteraceae</taxon>
        <taxon>Hydrogeniiclostridium</taxon>
    </lineage>
</organism>
<sequence length="441" mass="46887">MEVEALREKIRAAGVIGAGGAGFPTHMKLAPNINTVLVNASECEPLLYTDYTILKEHIGLVVSGAEEVAKALGAGQVLLCMKKHTASRLHISDGQGFGDFTQVKQLPDVYPMGDEVIMIYQALGRVVPPGQLPAKVGVVVINAETAYNIAHAVQDIPVTEKWVTIAGDIPAPKVVTVPVNSNVRDVLQAAGVAVPPSHVVLDGGPAMGNIIDPGTAKITKKTKSLLILPDDIPAVTFKTVRTERVLVRTPSACCQCFSCTEMCPRHLLGYPLQPHKTLRYMGMTEEAGLGDFSTASLCSGCGVCTLMACCQGIAPSISMTEMKKKVGKARLGYRSETPTVPSPERENRMIPIERFMSRIGVLRFNRVPVWAGALPVAQRSYDLLLSQHVGKPSVPLVQAGDLVTAGQMVAKADDGISASLHTPVSGRVTAVTEKAITVEKG</sequence>
<accession>A0A328UFW4</accession>
<evidence type="ECO:0000256" key="6">
    <source>
        <dbReference type="ARBA" id="ARBA00023004"/>
    </source>
</evidence>
<evidence type="ECO:0000256" key="7">
    <source>
        <dbReference type="ARBA" id="ARBA00023014"/>
    </source>
</evidence>
<evidence type="ECO:0000313" key="9">
    <source>
        <dbReference type="EMBL" id="RAQ30398.1"/>
    </source>
</evidence>
<dbReference type="PANTHER" id="PTHR43034:SF2">
    <property type="entry name" value="ION-TRANSLOCATING OXIDOREDUCTASE COMPLEX SUBUNIT C"/>
    <property type="match status" value="1"/>
</dbReference>
<evidence type="ECO:0000256" key="5">
    <source>
        <dbReference type="ARBA" id="ARBA00022982"/>
    </source>
</evidence>
<dbReference type="GO" id="GO:0051539">
    <property type="term" value="F:4 iron, 4 sulfur cluster binding"/>
    <property type="evidence" value="ECO:0007669"/>
    <property type="project" value="UniProtKB-KW"/>
</dbReference>
<name>A0A328UFW4_9FIRM</name>
<keyword evidence="4" id="KW-0677">Repeat</keyword>
<reference evidence="9 10" key="1">
    <citation type="submission" date="2018-06" db="EMBL/GenBank/DDBJ databases">
        <title>Noncontiguous genome sequence of Ruminococcaceae bacterium ASD2818.</title>
        <authorList>
            <person name="Chaplin A.V."/>
            <person name="Sokolova S.R."/>
            <person name="Kochetkova T.O."/>
            <person name="Goltsov A.Y."/>
            <person name="Trofimov D.Y."/>
            <person name="Efimov B.A."/>
        </authorList>
    </citation>
    <scope>NUCLEOTIDE SEQUENCE [LARGE SCALE GENOMIC DNA]</scope>
    <source>
        <strain evidence="9 10">ASD2818</strain>
    </source>
</reference>
<protein>
    <recommendedName>
        <fullName evidence="8">4Fe-4S ferredoxin-type domain-containing protein</fullName>
    </recommendedName>
</protein>
<keyword evidence="5" id="KW-0249">Electron transport</keyword>
<dbReference type="GO" id="GO:0046872">
    <property type="term" value="F:metal ion binding"/>
    <property type="evidence" value="ECO:0007669"/>
    <property type="project" value="UniProtKB-KW"/>
</dbReference>
<dbReference type="GO" id="GO:0016020">
    <property type="term" value="C:membrane"/>
    <property type="evidence" value="ECO:0007669"/>
    <property type="project" value="InterPro"/>
</dbReference>
<gene>
    <name evidence="9" type="ORF">DPQ25_02515</name>
</gene>
<dbReference type="SUPFAM" id="SSF142984">
    <property type="entry name" value="Nqo1 middle domain-like"/>
    <property type="match status" value="1"/>
</dbReference>
<dbReference type="Proteomes" id="UP000249377">
    <property type="component" value="Unassembled WGS sequence"/>
</dbReference>
<dbReference type="SUPFAM" id="SSF142019">
    <property type="entry name" value="Nqo1 FMN-binding domain-like"/>
    <property type="match status" value="1"/>
</dbReference>
<dbReference type="RefSeq" id="WP_112331595.1">
    <property type="nucleotide sequence ID" value="NZ_QLYR01000001.1"/>
</dbReference>
<dbReference type="PANTHER" id="PTHR43034">
    <property type="entry name" value="ION-TRANSLOCATING OXIDOREDUCTASE COMPLEX SUBUNIT C"/>
    <property type="match status" value="1"/>
</dbReference>
<dbReference type="SUPFAM" id="SSF46548">
    <property type="entry name" value="alpha-helical ferredoxin"/>
    <property type="match status" value="1"/>
</dbReference>
<feature type="domain" description="4Fe-4S ferredoxin-type" evidence="8">
    <location>
        <begin position="243"/>
        <end position="273"/>
    </location>
</feature>
<keyword evidence="1" id="KW-0813">Transport</keyword>
<dbReference type="GO" id="GO:0009055">
    <property type="term" value="F:electron transfer activity"/>
    <property type="evidence" value="ECO:0007669"/>
    <property type="project" value="InterPro"/>
</dbReference>
<dbReference type="Pfam" id="PF13375">
    <property type="entry name" value="RnfC_N"/>
    <property type="match status" value="1"/>
</dbReference>
<evidence type="ECO:0000313" key="10">
    <source>
        <dbReference type="Proteomes" id="UP000249377"/>
    </source>
</evidence>
<comment type="caution">
    <text evidence="9">The sequence shown here is derived from an EMBL/GenBank/DDBJ whole genome shotgun (WGS) entry which is preliminary data.</text>
</comment>
<dbReference type="InterPro" id="IPR037225">
    <property type="entry name" value="Nuo51_FMN-bd_sf"/>
</dbReference>
<evidence type="ECO:0000256" key="2">
    <source>
        <dbReference type="ARBA" id="ARBA00022485"/>
    </source>
</evidence>
<dbReference type="AlphaFoldDB" id="A0A328UFW4"/>
<dbReference type="InterPro" id="IPR010208">
    <property type="entry name" value="Ion_transpt_RnfC/RsxC"/>
</dbReference>
<dbReference type="InterPro" id="IPR011538">
    <property type="entry name" value="Nuo51_FMN-bd"/>
</dbReference>
<dbReference type="Pfam" id="PF01512">
    <property type="entry name" value="Complex1_51K"/>
    <property type="match status" value="1"/>
</dbReference>
<dbReference type="InterPro" id="IPR017896">
    <property type="entry name" value="4Fe4S_Fe-S-bd"/>
</dbReference>
<keyword evidence="10" id="KW-1185">Reference proteome</keyword>
<dbReference type="Gene3D" id="3.40.50.11540">
    <property type="entry name" value="NADH-ubiquinone oxidoreductase 51kDa subunit"/>
    <property type="match status" value="1"/>
</dbReference>
<evidence type="ECO:0000259" key="8">
    <source>
        <dbReference type="PROSITE" id="PS51379"/>
    </source>
</evidence>
<dbReference type="PROSITE" id="PS51379">
    <property type="entry name" value="4FE4S_FER_2"/>
    <property type="match status" value="1"/>
</dbReference>
<evidence type="ECO:0000256" key="3">
    <source>
        <dbReference type="ARBA" id="ARBA00022723"/>
    </source>
</evidence>
<proteinExistence type="predicted"/>
<dbReference type="Pfam" id="PF13534">
    <property type="entry name" value="Fer4_17"/>
    <property type="match status" value="1"/>
</dbReference>
<evidence type="ECO:0000256" key="1">
    <source>
        <dbReference type="ARBA" id="ARBA00022448"/>
    </source>
</evidence>
<keyword evidence="2" id="KW-0004">4Fe-4S</keyword>
<keyword evidence="3" id="KW-0479">Metal-binding</keyword>